<keyword evidence="5" id="KW-0539">Nucleus</keyword>
<evidence type="ECO:0000259" key="8">
    <source>
        <dbReference type="PROSITE" id="PS50102"/>
    </source>
</evidence>
<evidence type="ECO:0000256" key="6">
    <source>
        <dbReference type="PROSITE-ProRule" id="PRU00176"/>
    </source>
</evidence>
<keyword evidence="4 6" id="KW-0694">RNA-binding</keyword>
<feature type="compositionally biased region" description="Basic and acidic residues" evidence="7">
    <location>
        <begin position="537"/>
        <end position="574"/>
    </location>
</feature>
<dbReference type="PROSITE" id="PS50917">
    <property type="entry name" value="SPOC"/>
    <property type="match status" value="1"/>
</dbReference>
<dbReference type="GO" id="GO:0000381">
    <property type="term" value="P:regulation of alternative mRNA splicing, via spliceosome"/>
    <property type="evidence" value="ECO:0000318"/>
    <property type="project" value="GO_Central"/>
</dbReference>
<feature type="compositionally biased region" description="Basic and acidic residues" evidence="7">
    <location>
        <begin position="465"/>
        <end position="474"/>
    </location>
</feature>
<evidence type="ECO:0000256" key="1">
    <source>
        <dbReference type="ARBA" id="ARBA00004123"/>
    </source>
</evidence>
<dbReference type="InParanoid" id="B3RWL0"/>
<accession>B3RWL0</accession>
<evidence type="ECO:0000259" key="9">
    <source>
        <dbReference type="PROSITE" id="PS50917"/>
    </source>
</evidence>
<dbReference type="InterPro" id="IPR012921">
    <property type="entry name" value="SPOC_C"/>
</dbReference>
<organism evidence="10 11">
    <name type="scientific">Trichoplax adhaerens</name>
    <name type="common">Trichoplax reptans</name>
    <dbReference type="NCBI Taxonomy" id="10228"/>
    <lineage>
        <taxon>Eukaryota</taxon>
        <taxon>Metazoa</taxon>
        <taxon>Placozoa</taxon>
        <taxon>Uniplacotomia</taxon>
        <taxon>Trichoplacea</taxon>
        <taxon>Trichoplacidae</taxon>
        <taxon>Trichoplax</taxon>
    </lineage>
</organism>
<dbReference type="AlphaFoldDB" id="B3RWL0"/>
<dbReference type="KEGG" id="tad:TRIADDRAFT_56787"/>
<name>B3RWL0_TRIAD</name>
<dbReference type="eggNOG" id="KOG0112">
    <property type="taxonomic scope" value="Eukaryota"/>
</dbReference>
<dbReference type="CDD" id="cd21544">
    <property type="entry name" value="SPOC_RBM15-like"/>
    <property type="match status" value="1"/>
</dbReference>
<dbReference type="PhylomeDB" id="B3RWL0"/>
<evidence type="ECO:0000256" key="7">
    <source>
        <dbReference type="SAM" id="MobiDB-lite"/>
    </source>
</evidence>
<keyword evidence="3" id="KW-0597">Phosphoprotein</keyword>
<feature type="compositionally biased region" description="Basic and acidic residues" evidence="7">
    <location>
        <begin position="483"/>
        <end position="494"/>
    </location>
</feature>
<feature type="compositionally biased region" description="Low complexity" evidence="7">
    <location>
        <begin position="34"/>
        <end position="47"/>
    </location>
</feature>
<feature type="compositionally biased region" description="Basic and acidic residues" evidence="7">
    <location>
        <begin position="422"/>
        <end position="452"/>
    </location>
</feature>
<feature type="domain" description="SPOC" evidence="9">
    <location>
        <begin position="608"/>
        <end position="783"/>
    </location>
</feature>
<feature type="region of interest" description="Disordered" evidence="7">
    <location>
        <begin position="170"/>
        <end position="242"/>
    </location>
</feature>
<dbReference type="FunCoup" id="B3RWL0">
    <property type="interactions" value="2493"/>
</dbReference>
<dbReference type="Gene3D" id="3.30.70.330">
    <property type="match status" value="3"/>
</dbReference>
<feature type="region of interest" description="Disordered" evidence="7">
    <location>
        <begin position="70"/>
        <end position="89"/>
    </location>
</feature>
<keyword evidence="11" id="KW-1185">Reference proteome</keyword>
<comment type="similarity">
    <text evidence="2">Belongs to the RRM Spen family.</text>
</comment>
<dbReference type="InterPro" id="IPR010912">
    <property type="entry name" value="SPOC_met"/>
</dbReference>
<protein>
    <recommendedName>
        <fullName evidence="12">RNA-binding protein 15B</fullName>
    </recommendedName>
</protein>
<evidence type="ECO:0008006" key="12">
    <source>
        <dbReference type="Google" id="ProtNLM"/>
    </source>
</evidence>
<dbReference type="SMART" id="SM00360">
    <property type="entry name" value="RRM"/>
    <property type="match status" value="3"/>
</dbReference>
<dbReference type="InterPro" id="IPR012677">
    <property type="entry name" value="Nucleotide-bd_a/b_plait_sf"/>
</dbReference>
<dbReference type="SUPFAM" id="SSF100939">
    <property type="entry name" value="SPOC domain-like"/>
    <property type="match status" value="1"/>
</dbReference>
<evidence type="ECO:0000313" key="11">
    <source>
        <dbReference type="Proteomes" id="UP000009022"/>
    </source>
</evidence>
<feature type="compositionally biased region" description="Polar residues" evidence="7">
    <location>
        <begin position="230"/>
        <end position="242"/>
    </location>
</feature>
<dbReference type="CDD" id="cd12308">
    <property type="entry name" value="RRM1_Spen"/>
    <property type="match status" value="1"/>
</dbReference>
<feature type="compositionally biased region" description="Basic and acidic residues" evidence="7">
    <location>
        <begin position="1"/>
        <end position="32"/>
    </location>
</feature>
<reference evidence="10 11" key="1">
    <citation type="journal article" date="2008" name="Nature">
        <title>The Trichoplax genome and the nature of placozoans.</title>
        <authorList>
            <person name="Srivastava M."/>
            <person name="Begovic E."/>
            <person name="Chapman J."/>
            <person name="Putnam N.H."/>
            <person name="Hellsten U."/>
            <person name="Kawashima T."/>
            <person name="Kuo A."/>
            <person name="Mitros T."/>
            <person name="Salamov A."/>
            <person name="Carpenter M.L."/>
            <person name="Signorovitch A.Y."/>
            <person name="Moreno M.A."/>
            <person name="Kamm K."/>
            <person name="Grimwood J."/>
            <person name="Schmutz J."/>
            <person name="Shapiro H."/>
            <person name="Grigoriev I.V."/>
            <person name="Buss L.W."/>
            <person name="Schierwater B."/>
            <person name="Dellaporta S.L."/>
            <person name="Rokhsar D.S."/>
        </authorList>
    </citation>
    <scope>NUCLEOTIDE SEQUENCE [LARGE SCALE GENOMIC DNA]</scope>
    <source>
        <strain evidence="10 11">Grell-BS-1999</strain>
    </source>
</reference>
<feature type="domain" description="RRM" evidence="8">
    <location>
        <begin position="258"/>
        <end position="333"/>
    </location>
</feature>
<evidence type="ECO:0000256" key="2">
    <source>
        <dbReference type="ARBA" id="ARBA00005387"/>
    </source>
</evidence>
<dbReference type="GO" id="GO:0003729">
    <property type="term" value="F:mRNA binding"/>
    <property type="evidence" value="ECO:0000318"/>
    <property type="project" value="GO_Central"/>
</dbReference>
<feature type="compositionally biased region" description="Low complexity" evidence="7">
    <location>
        <begin position="524"/>
        <end position="534"/>
    </location>
</feature>
<evidence type="ECO:0000313" key="10">
    <source>
        <dbReference type="EMBL" id="EDV24710.1"/>
    </source>
</evidence>
<dbReference type="Pfam" id="PF00076">
    <property type="entry name" value="RRM_1"/>
    <property type="match status" value="1"/>
</dbReference>
<dbReference type="CTD" id="6753813"/>
<feature type="region of interest" description="Disordered" evidence="7">
    <location>
        <begin position="420"/>
        <end position="601"/>
    </location>
</feature>
<sequence>MKRKVGRDFSGDLRHDLRHDRQSAMYGKRERMASPGRPSQPQSSRSPNYHHSQHSSGYHNMDDRIKRKVVEVPSHRSYPDRHRRDTDTSARLKLKITNLPRDRSDEDIENKLYYQFKKFGQPSIHVQGFGKSRYGVINFKHNTQCREAKSFCEQNSIYVFDRPVNVEYYQGNPQDDMDDIRSDDSSEFYSNRGRDNRRQYPSRIDVEDDYSQSSNTHRRQDWKQGGRRNTPITSNRSGSGYYNNQQQQMEFLEDIPNRTLFIGNLDTSISNYELRRIFGRYTIIDMDVKRHRGQFVGYAFIKLATIREADKAKSEMDGNVLGRNRIKIGYGKVYPSKRLWLGGLGTWINRNSIEQECDRFGALREVDYDYKNNKYAEVEFATVDASKAAFEELTHNTFGRTGRHVEVEYVDTQHQYFTATSFRDRQQRHDDDDGNDSHHDIVESRSSRREEGDYYNQRSYTDRSSSSHRDDYYQRDNPPVPRRRSEERRQDYAGRRSNRKPYSPHSGHDRRPGSAGGKSTEWVSSPRPSSSSYSNYDEPHRHRERREYTPEGSIHADDETRDNREERDWIHEPRSPSNDKNNALMRASSADKESPIEYEGNTAPDGLTSFIIQEKFKHWDTSFLLKSSKFMTRLFFVSGSMDFADSIMDNIDWSSPQSPFRITQRLRLDNEKLGEVNKRIENAGPSNFCYVLAMDRNEFTKDEISPEDDANLTGREFRNLVMYLRQKDAAGVVMLEMADNVECIVHVFPPCQFSNNHLMEAYPRINQGYLSQDHLLLIMVKVLIA</sequence>
<dbReference type="EMBL" id="DS985245">
    <property type="protein sequence ID" value="EDV24710.1"/>
    <property type="molecule type" value="Genomic_DNA"/>
</dbReference>
<dbReference type="InterPro" id="IPR035979">
    <property type="entry name" value="RBD_domain_sf"/>
</dbReference>
<dbReference type="GO" id="GO:0005634">
    <property type="term" value="C:nucleus"/>
    <property type="evidence" value="ECO:0000318"/>
    <property type="project" value="GO_Central"/>
</dbReference>
<dbReference type="OMA" id="ELYTADW"/>
<dbReference type="InterPro" id="IPR000504">
    <property type="entry name" value="RRM_dom"/>
</dbReference>
<dbReference type="GeneID" id="6753813"/>
<gene>
    <name evidence="10" type="ORF">TRIADDRAFT_56787</name>
</gene>
<dbReference type="PROSITE" id="PS50102">
    <property type="entry name" value="RRM"/>
    <property type="match status" value="2"/>
</dbReference>
<dbReference type="PANTHER" id="PTHR23189">
    <property type="entry name" value="RNA RECOGNITION MOTIF-CONTAINING"/>
    <property type="match status" value="1"/>
</dbReference>
<dbReference type="OrthoDB" id="10050565at2759"/>
<evidence type="ECO:0000256" key="3">
    <source>
        <dbReference type="ARBA" id="ARBA00022553"/>
    </source>
</evidence>
<dbReference type="RefSeq" id="XP_002112600.1">
    <property type="nucleotide sequence ID" value="XM_002112564.1"/>
</dbReference>
<dbReference type="CDD" id="cd12310">
    <property type="entry name" value="RRM3_Spen"/>
    <property type="match status" value="1"/>
</dbReference>
<dbReference type="STRING" id="10228.B3RWL0"/>
<evidence type="ECO:0000256" key="4">
    <source>
        <dbReference type="ARBA" id="ARBA00022884"/>
    </source>
</evidence>
<feature type="domain" description="RRM" evidence="8">
    <location>
        <begin position="337"/>
        <end position="412"/>
    </location>
</feature>
<dbReference type="Proteomes" id="UP000009022">
    <property type="component" value="Unassembled WGS sequence"/>
</dbReference>
<evidence type="ECO:0000256" key="5">
    <source>
        <dbReference type="ARBA" id="ARBA00023242"/>
    </source>
</evidence>
<dbReference type="SUPFAM" id="SSF54928">
    <property type="entry name" value="RNA-binding domain, RBD"/>
    <property type="match status" value="2"/>
</dbReference>
<dbReference type="HOGENOM" id="CLU_012724_1_0_1"/>
<proteinExistence type="inferred from homology"/>
<dbReference type="InterPro" id="IPR016194">
    <property type="entry name" value="SPOC-like_C_dom_sf"/>
</dbReference>
<dbReference type="Pfam" id="PF07744">
    <property type="entry name" value="SPOC"/>
    <property type="match status" value="1"/>
</dbReference>
<feature type="region of interest" description="Disordered" evidence="7">
    <location>
        <begin position="1"/>
        <end position="63"/>
    </location>
</feature>
<comment type="subcellular location">
    <subcellularLocation>
        <location evidence="1">Nucleus</location>
    </subcellularLocation>
</comment>
<dbReference type="Gene3D" id="2.40.290.10">
    <property type="match status" value="1"/>
</dbReference>